<evidence type="ECO:0000313" key="3">
    <source>
        <dbReference type="Proteomes" id="UP000325672"/>
    </source>
</evidence>
<dbReference type="EMBL" id="ML743609">
    <property type="protein sequence ID" value="KAE8133972.1"/>
    <property type="molecule type" value="Genomic_DNA"/>
</dbReference>
<proteinExistence type="predicted"/>
<protein>
    <recommendedName>
        <fullName evidence="4">Secreted protein</fullName>
    </recommendedName>
</protein>
<feature type="signal peptide" evidence="1">
    <location>
        <begin position="1"/>
        <end position="18"/>
    </location>
</feature>
<dbReference type="OrthoDB" id="10481762at2759"/>
<dbReference type="RefSeq" id="XP_031910035.1">
    <property type="nucleotide sequence ID" value="XM_032051966.1"/>
</dbReference>
<dbReference type="AlphaFoldDB" id="A0A5N6SH24"/>
<gene>
    <name evidence="2" type="ORF">BDV38DRAFT_173136</name>
</gene>
<dbReference type="GeneID" id="43636176"/>
<accession>A0A5N6SH24</accession>
<name>A0A5N6SH24_ASPPS</name>
<dbReference type="Proteomes" id="UP000325672">
    <property type="component" value="Unassembled WGS sequence"/>
</dbReference>
<keyword evidence="3" id="KW-1185">Reference proteome</keyword>
<evidence type="ECO:0000256" key="1">
    <source>
        <dbReference type="SAM" id="SignalP"/>
    </source>
</evidence>
<evidence type="ECO:0008006" key="4">
    <source>
        <dbReference type="Google" id="ProtNLM"/>
    </source>
</evidence>
<feature type="chain" id="PRO_5024809440" description="Secreted protein" evidence="1">
    <location>
        <begin position="19"/>
        <end position="85"/>
    </location>
</feature>
<organism evidence="2 3">
    <name type="scientific">Aspergillus pseudotamarii</name>
    <dbReference type="NCBI Taxonomy" id="132259"/>
    <lineage>
        <taxon>Eukaryota</taxon>
        <taxon>Fungi</taxon>
        <taxon>Dikarya</taxon>
        <taxon>Ascomycota</taxon>
        <taxon>Pezizomycotina</taxon>
        <taxon>Eurotiomycetes</taxon>
        <taxon>Eurotiomycetidae</taxon>
        <taxon>Eurotiales</taxon>
        <taxon>Aspergillaceae</taxon>
        <taxon>Aspergillus</taxon>
        <taxon>Aspergillus subgen. Circumdati</taxon>
    </lineage>
</organism>
<keyword evidence="1" id="KW-0732">Signal</keyword>
<sequence length="85" mass="9784">MFLFTFITLGFTLYLHRCFYYTRVCSCFSFFWFGTPVDDAWDITSYSPTNFSGRKACEMSGTHELMFMTCIASQPSLVVVLVLDA</sequence>
<reference evidence="2 3" key="1">
    <citation type="submission" date="2019-04" db="EMBL/GenBank/DDBJ databases">
        <title>Friends and foes A comparative genomics study of 23 Aspergillus species from section Flavi.</title>
        <authorList>
            <consortium name="DOE Joint Genome Institute"/>
            <person name="Kjaerbolling I."/>
            <person name="Vesth T."/>
            <person name="Frisvad J.C."/>
            <person name="Nybo J.L."/>
            <person name="Theobald S."/>
            <person name="Kildgaard S."/>
            <person name="Isbrandt T."/>
            <person name="Kuo A."/>
            <person name="Sato A."/>
            <person name="Lyhne E.K."/>
            <person name="Kogle M.E."/>
            <person name="Wiebenga A."/>
            <person name="Kun R.S."/>
            <person name="Lubbers R.J."/>
            <person name="Makela M.R."/>
            <person name="Barry K."/>
            <person name="Chovatia M."/>
            <person name="Clum A."/>
            <person name="Daum C."/>
            <person name="Haridas S."/>
            <person name="He G."/>
            <person name="LaButti K."/>
            <person name="Lipzen A."/>
            <person name="Mondo S."/>
            <person name="Riley R."/>
            <person name="Salamov A."/>
            <person name="Simmons B.A."/>
            <person name="Magnuson J.K."/>
            <person name="Henrissat B."/>
            <person name="Mortensen U.H."/>
            <person name="Larsen T.O."/>
            <person name="Devries R.P."/>
            <person name="Grigoriev I.V."/>
            <person name="Machida M."/>
            <person name="Baker S.E."/>
            <person name="Andersen M.R."/>
        </authorList>
    </citation>
    <scope>NUCLEOTIDE SEQUENCE [LARGE SCALE GENOMIC DNA]</scope>
    <source>
        <strain evidence="2 3">CBS 117625</strain>
    </source>
</reference>
<evidence type="ECO:0000313" key="2">
    <source>
        <dbReference type="EMBL" id="KAE8133972.1"/>
    </source>
</evidence>